<dbReference type="Gene3D" id="1.10.1200.80">
    <property type="entry name" value="Putative flavin oxidoreducatase, domain 2"/>
    <property type="match status" value="1"/>
</dbReference>
<dbReference type="CDD" id="cd02801">
    <property type="entry name" value="DUS_like_FMN"/>
    <property type="match status" value="1"/>
</dbReference>
<keyword evidence="6 12" id="KW-0819">tRNA processing</keyword>
<evidence type="ECO:0000256" key="2">
    <source>
        <dbReference type="ARBA" id="ARBA00002790"/>
    </source>
</evidence>
<dbReference type="InterPro" id="IPR018517">
    <property type="entry name" value="tRNA_hU_synthase_CS"/>
</dbReference>
<keyword evidence="4 12" id="KW-0285">Flavoprotein</keyword>
<sequence length="316" mass="32699">MLAPMSGVTDAPFRWLARRFGAPAIVSEMFASSLLTFGGKSNRRSLDFSAEAPLTVQLVGGDPGMMAEAARIAEDAGAAAIDINMGCPAKKIAKSGGGAILMRDPEHAARIVSSVRSAVTLPVSVKIRLGWDAASINAPAFAARMAEAGAGAVTVHGRTREQLYSGVADWRAIAAVVAAVKVPVVANGDVADLDTARRALAESGAAGVMIGRAACGRPWLVGHLARGLATGEMPPEPGLREREAILLEHFELMLGEYGREAGLRAARKHLAWAIGGIAGAAAARERVFATETVEDTVAAIADLFRRAACAARSLAA</sequence>
<comment type="function">
    <text evidence="2 12">Catalyzes the synthesis of 5,6-dihydrouridine (D), a modified base found in the D-loop of most tRNAs, via the reduction of the C5-C6 double bond in target uridines.</text>
</comment>
<feature type="active site" description="Proton donor" evidence="13">
    <location>
        <position position="87"/>
    </location>
</feature>
<keyword evidence="5 12" id="KW-0288">FMN</keyword>
<dbReference type="InterPro" id="IPR004652">
    <property type="entry name" value="DusB-like"/>
</dbReference>
<dbReference type="PROSITE" id="PS01136">
    <property type="entry name" value="UPF0034"/>
    <property type="match status" value="1"/>
</dbReference>
<feature type="binding site" evidence="14">
    <location>
        <position position="126"/>
    </location>
    <ligand>
        <name>FMN</name>
        <dbReference type="ChEBI" id="CHEBI:58210"/>
    </ligand>
</feature>
<keyword evidence="14" id="KW-0547">Nucleotide-binding</keyword>
<dbReference type="GO" id="GO:0000049">
    <property type="term" value="F:tRNA binding"/>
    <property type="evidence" value="ECO:0007669"/>
    <property type="project" value="UniProtKB-KW"/>
</dbReference>
<feature type="binding site" evidence="14">
    <location>
        <position position="156"/>
    </location>
    <ligand>
        <name>FMN</name>
        <dbReference type="ChEBI" id="CHEBI:58210"/>
    </ligand>
</feature>
<evidence type="ECO:0000256" key="12">
    <source>
        <dbReference type="PIRNR" id="PIRNR006621"/>
    </source>
</evidence>
<evidence type="ECO:0000256" key="13">
    <source>
        <dbReference type="PIRSR" id="PIRSR006621-1"/>
    </source>
</evidence>
<evidence type="ECO:0000256" key="5">
    <source>
        <dbReference type="ARBA" id="ARBA00022643"/>
    </source>
</evidence>
<evidence type="ECO:0000256" key="7">
    <source>
        <dbReference type="ARBA" id="ARBA00022857"/>
    </source>
</evidence>
<comment type="catalytic activity">
    <reaction evidence="10">
        <text>a 5,6-dihydrouridine in tRNA + NADP(+) = a uridine in tRNA + NADPH + H(+)</text>
        <dbReference type="Rhea" id="RHEA:23624"/>
        <dbReference type="Rhea" id="RHEA-COMP:13339"/>
        <dbReference type="Rhea" id="RHEA-COMP:13887"/>
        <dbReference type="ChEBI" id="CHEBI:15378"/>
        <dbReference type="ChEBI" id="CHEBI:57783"/>
        <dbReference type="ChEBI" id="CHEBI:58349"/>
        <dbReference type="ChEBI" id="CHEBI:65315"/>
        <dbReference type="ChEBI" id="CHEBI:74443"/>
    </reaction>
</comment>
<keyword evidence="9 12" id="KW-0560">Oxidoreductase</keyword>
<dbReference type="AlphaFoldDB" id="A0A212J5S6"/>
<evidence type="ECO:0000256" key="3">
    <source>
        <dbReference type="ARBA" id="ARBA00022555"/>
    </source>
</evidence>
<reference evidence="16" key="1">
    <citation type="submission" date="2016-04" db="EMBL/GenBank/DDBJ databases">
        <authorList>
            <person name="Evans L.H."/>
            <person name="Alamgir A."/>
            <person name="Owens N."/>
            <person name="Weber N.D."/>
            <person name="Virtaneva K."/>
            <person name="Barbian K."/>
            <person name="Babar A."/>
            <person name="Rosenke K."/>
        </authorList>
    </citation>
    <scope>NUCLEOTIDE SEQUENCE</scope>
    <source>
        <strain evidence="16">86</strain>
    </source>
</reference>
<keyword evidence="3" id="KW-0820">tRNA-binding</keyword>
<evidence type="ECO:0000256" key="10">
    <source>
        <dbReference type="ARBA" id="ARBA00048205"/>
    </source>
</evidence>
<dbReference type="GO" id="GO:0017150">
    <property type="term" value="F:tRNA dihydrouridine synthase activity"/>
    <property type="evidence" value="ECO:0007669"/>
    <property type="project" value="InterPro"/>
</dbReference>
<evidence type="ECO:0000256" key="14">
    <source>
        <dbReference type="PIRSR" id="PIRSR006621-2"/>
    </source>
</evidence>
<feature type="domain" description="DUS-like FMN-binding" evidence="15">
    <location>
        <begin position="1"/>
        <end position="301"/>
    </location>
</feature>
<comment type="cofactor">
    <cofactor evidence="1 12 14">
        <name>FMN</name>
        <dbReference type="ChEBI" id="CHEBI:58210"/>
    </cofactor>
</comment>
<evidence type="ECO:0000313" key="16">
    <source>
        <dbReference type="EMBL" id="SBV94812.1"/>
    </source>
</evidence>
<evidence type="ECO:0000256" key="4">
    <source>
        <dbReference type="ARBA" id="ARBA00022630"/>
    </source>
</evidence>
<comment type="similarity">
    <text evidence="12">Belongs to the dus family.</text>
</comment>
<keyword evidence="7" id="KW-0521">NADP</keyword>
<gene>
    <name evidence="16" type="primary">dus</name>
    <name evidence="16" type="ORF">KL86APRO_10557</name>
</gene>
<dbReference type="SUPFAM" id="SSF51395">
    <property type="entry name" value="FMN-linked oxidoreductases"/>
    <property type="match status" value="1"/>
</dbReference>
<dbReference type="EMBL" id="FLUO01000001">
    <property type="protein sequence ID" value="SBV94812.1"/>
    <property type="molecule type" value="Genomic_DNA"/>
</dbReference>
<name>A0A212J5S6_9PROT</name>
<dbReference type="InterPro" id="IPR024036">
    <property type="entry name" value="tRNA-dHydroUridine_Synthase_C"/>
</dbReference>
<organism evidence="16">
    <name type="scientific">uncultured Alphaproteobacteria bacterium</name>
    <dbReference type="NCBI Taxonomy" id="91750"/>
    <lineage>
        <taxon>Bacteria</taxon>
        <taxon>Pseudomonadati</taxon>
        <taxon>Pseudomonadota</taxon>
        <taxon>Alphaproteobacteria</taxon>
        <taxon>environmental samples</taxon>
    </lineage>
</organism>
<dbReference type="EC" id="1.3.1.-" evidence="12"/>
<dbReference type="InterPro" id="IPR013785">
    <property type="entry name" value="Aldolase_TIM"/>
</dbReference>
<dbReference type="Pfam" id="PF01207">
    <property type="entry name" value="Dus"/>
    <property type="match status" value="1"/>
</dbReference>
<dbReference type="NCBIfam" id="TIGR00737">
    <property type="entry name" value="nifR3_yhdG"/>
    <property type="match status" value="1"/>
</dbReference>
<comment type="catalytic activity">
    <reaction evidence="11">
        <text>a 5,6-dihydrouridine in tRNA + NAD(+) = a uridine in tRNA + NADH + H(+)</text>
        <dbReference type="Rhea" id="RHEA:54452"/>
        <dbReference type="Rhea" id="RHEA-COMP:13339"/>
        <dbReference type="Rhea" id="RHEA-COMP:13887"/>
        <dbReference type="ChEBI" id="CHEBI:15378"/>
        <dbReference type="ChEBI" id="CHEBI:57540"/>
        <dbReference type="ChEBI" id="CHEBI:57945"/>
        <dbReference type="ChEBI" id="CHEBI:65315"/>
        <dbReference type="ChEBI" id="CHEBI:74443"/>
    </reaction>
</comment>
<dbReference type="InterPro" id="IPR035587">
    <property type="entry name" value="DUS-like_FMN-bd"/>
</dbReference>
<dbReference type="PANTHER" id="PTHR45846">
    <property type="entry name" value="TRNA-DIHYDROURIDINE(47) SYNTHASE [NAD(P)(+)]-LIKE"/>
    <property type="match status" value="1"/>
</dbReference>
<dbReference type="Gene3D" id="3.20.20.70">
    <property type="entry name" value="Aldolase class I"/>
    <property type="match status" value="1"/>
</dbReference>
<dbReference type="InterPro" id="IPR001269">
    <property type="entry name" value="DUS_fam"/>
</dbReference>
<protein>
    <recommendedName>
        <fullName evidence="12">tRNA-dihydrouridine synthase</fullName>
        <ecNumber evidence="12">1.3.1.-</ecNumber>
    </recommendedName>
</protein>
<evidence type="ECO:0000256" key="1">
    <source>
        <dbReference type="ARBA" id="ARBA00001917"/>
    </source>
</evidence>
<dbReference type="PIRSF" id="PIRSF006621">
    <property type="entry name" value="Dus"/>
    <property type="match status" value="1"/>
</dbReference>
<evidence type="ECO:0000256" key="9">
    <source>
        <dbReference type="ARBA" id="ARBA00023002"/>
    </source>
</evidence>
<dbReference type="GO" id="GO:0050660">
    <property type="term" value="F:flavin adenine dinucleotide binding"/>
    <property type="evidence" value="ECO:0007669"/>
    <property type="project" value="InterPro"/>
</dbReference>
<feature type="binding site" evidence="14">
    <location>
        <position position="57"/>
    </location>
    <ligand>
        <name>FMN</name>
        <dbReference type="ChEBI" id="CHEBI:58210"/>
    </ligand>
</feature>
<evidence type="ECO:0000256" key="6">
    <source>
        <dbReference type="ARBA" id="ARBA00022694"/>
    </source>
</evidence>
<keyword evidence="8" id="KW-0694">RNA-binding</keyword>
<evidence type="ECO:0000256" key="8">
    <source>
        <dbReference type="ARBA" id="ARBA00022884"/>
    </source>
</evidence>
<evidence type="ECO:0000256" key="11">
    <source>
        <dbReference type="ARBA" id="ARBA00048802"/>
    </source>
</evidence>
<evidence type="ECO:0000259" key="15">
    <source>
        <dbReference type="Pfam" id="PF01207"/>
    </source>
</evidence>
<proteinExistence type="inferred from homology"/>
<accession>A0A212J5S6</accession>
<feature type="binding site" evidence="14">
    <location>
        <begin position="211"/>
        <end position="212"/>
    </location>
    <ligand>
        <name>FMN</name>
        <dbReference type="ChEBI" id="CHEBI:58210"/>
    </ligand>
</feature>
<dbReference type="PANTHER" id="PTHR45846:SF1">
    <property type="entry name" value="TRNA-DIHYDROURIDINE(47) SYNTHASE [NAD(P)(+)]-LIKE"/>
    <property type="match status" value="1"/>
</dbReference>